<dbReference type="AlphaFoldDB" id="A0AAN9Z9N1"/>
<feature type="region of interest" description="Disordered" evidence="1">
    <location>
        <begin position="52"/>
        <end position="79"/>
    </location>
</feature>
<evidence type="ECO:0000313" key="2">
    <source>
        <dbReference type="EMBL" id="KAK7867015.1"/>
    </source>
</evidence>
<comment type="caution">
    <text evidence="2">The sequence shown here is derived from an EMBL/GenBank/DDBJ whole genome shotgun (WGS) entry which is preliminary data.</text>
</comment>
<organism evidence="2 3">
    <name type="scientific">Gryllus longicercus</name>
    <dbReference type="NCBI Taxonomy" id="2509291"/>
    <lineage>
        <taxon>Eukaryota</taxon>
        <taxon>Metazoa</taxon>
        <taxon>Ecdysozoa</taxon>
        <taxon>Arthropoda</taxon>
        <taxon>Hexapoda</taxon>
        <taxon>Insecta</taxon>
        <taxon>Pterygota</taxon>
        <taxon>Neoptera</taxon>
        <taxon>Polyneoptera</taxon>
        <taxon>Orthoptera</taxon>
        <taxon>Ensifera</taxon>
        <taxon>Gryllidea</taxon>
        <taxon>Grylloidea</taxon>
        <taxon>Gryllidae</taxon>
        <taxon>Gryllinae</taxon>
        <taxon>Gryllus</taxon>
    </lineage>
</organism>
<dbReference type="Proteomes" id="UP001378592">
    <property type="component" value="Unassembled WGS sequence"/>
</dbReference>
<dbReference type="EMBL" id="JAZDUA010000129">
    <property type="protein sequence ID" value="KAK7867015.1"/>
    <property type="molecule type" value="Genomic_DNA"/>
</dbReference>
<gene>
    <name evidence="2" type="ORF">R5R35_006877</name>
</gene>
<proteinExistence type="predicted"/>
<evidence type="ECO:0000256" key="1">
    <source>
        <dbReference type="SAM" id="MobiDB-lite"/>
    </source>
</evidence>
<protein>
    <submittedName>
        <fullName evidence="2">Uncharacterized protein</fullName>
    </submittedName>
</protein>
<reference evidence="2 3" key="1">
    <citation type="submission" date="2024-03" db="EMBL/GenBank/DDBJ databases">
        <title>The genome assembly and annotation of the cricket Gryllus longicercus Weissman &amp; Gray.</title>
        <authorList>
            <person name="Szrajer S."/>
            <person name="Gray D."/>
            <person name="Ylla G."/>
        </authorList>
    </citation>
    <scope>NUCLEOTIDE SEQUENCE [LARGE SCALE GENOMIC DNA]</scope>
    <source>
        <strain evidence="2">DAG 2021-001</strain>
        <tissue evidence="2">Whole body minus gut</tissue>
    </source>
</reference>
<keyword evidence="3" id="KW-1185">Reference proteome</keyword>
<name>A0AAN9Z9N1_9ORTH</name>
<sequence>MPQNYERKEGVRAREPIPPDILKVAVERALQELWRRPPPHCEPLAEPSHRRVLRPEDLPTSAYSTGRRVVSSPLWQRNE</sequence>
<accession>A0AAN9Z9N1</accession>
<evidence type="ECO:0000313" key="3">
    <source>
        <dbReference type="Proteomes" id="UP001378592"/>
    </source>
</evidence>